<dbReference type="EMBL" id="CAJNOC010003946">
    <property type="protein sequence ID" value="CAF1003983.1"/>
    <property type="molecule type" value="Genomic_DNA"/>
</dbReference>
<dbReference type="AlphaFoldDB" id="A0A814H0H9"/>
<dbReference type="PROSITE" id="PS50222">
    <property type="entry name" value="EF_HAND_2"/>
    <property type="match status" value="1"/>
</dbReference>
<dbReference type="GO" id="GO:0055074">
    <property type="term" value="P:calcium ion homeostasis"/>
    <property type="evidence" value="ECO:0007669"/>
    <property type="project" value="TreeGrafter"/>
</dbReference>
<dbReference type="Proteomes" id="UP000663879">
    <property type="component" value="Unassembled WGS sequence"/>
</dbReference>
<dbReference type="InterPro" id="IPR018247">
    <property type="entry name" value="EF_Hand_1_Ca_BS"/>
</dbReference>
<evidence type="ECO:0000259" key="3">
    <source>
        <dbReference type="PROSITE" id="PS50222"/>
    </source>
</evidence>
<dbReference type="PANTHER" id="PTHR16213:SF78">
    <property type="entry name" value="SELENOPROTEIN N"/>
    <property type="match status" value="1"/>
</dbReference>
<feature type="domain" description="EF-hand" evidence="3">
    <location>
        <begin position="68"/>
        <end position="103"/>
    </location>
</feature>
<dbReference type="GO" id="GO:0005789">
    <property type="term" value="C:endoplasmic reticulum membrane"/>
    <property type="evidence" value="ECO:0007669"/>
    <property type="project" value="TreeGrafter"/>
</dbReference>
<organism evidence="4 5">
    <name type="scientific">Brachionus calyciflorus</name>
    <dbReference type="NCBI Taxonomy" id="104777"/>
    <lineage>
        <taxon>Eukaryota</taxon>
        <taxon>Metazoa</taxon>
        <taxon>Spiralia</taxon>
        <taxon>Gnathifera</taxon>
        <taxon>Rotifera</taxon>
        <taxon>Eurotatoria</taxon>
        <taxon>Monogononta</taxon>
        <taxon>Pseudotrocha</taxon>
        <taxon>Ploima</taxon>
        <taxon>Brachionidae</taxon>
        <taxon>Brachionus</taxon>
    </lineage>
</organism>
<dbReference type="SUPFAM" id="SSF47473">
    <property type="entry name" value="EF-hand"/>
    <property type="match status" value="1"/>
</dbReference>
<keyword evidence="2" id="KW-0812">Transmembrane</keyword>
<evidence type="ECO:0000256" key="1">
    <source>
        <dbReference type="ARBA" id="ARBA00022837"/>
    </source>
</evidence>
<gene>
    <name evidence="4" type="ORF">OXX778_LOCUS16555</name>
</gene>
<protein>
    <recommendedName>
        <fullName evidence="3">EF-hand domain-containing protein</fullName>
    </recommendedName>
</protein>
<evidence type="ECO:0000256" key="2">
    <source>
        <dbReference type="SAM" id="Phobius"/>
    </source>
</evidence>
<keyword evidence="5" id="KW-1185">Reference proteome</keyword>
<sequence length="431" mass="50809">MKRNKKGIGDEDTKSLMPQDERNKKSLKIECHKLSCFMLTLTIVVSLVLGNLFLIYKDDLSSFKSEGLISGEVRLLYEKYDLNSDGIIDLNEFEPLAHKFLEAKTEHNYDEEISDDDEFLTLNAYFEPLDVTKLNINKYEFLTNSDSLKSLKNWKEPNRAVLNFGCKDFKSFLPQNINDIKVGHVWDLIPRLKRDNNQLSNKRFNPPEPETHEKTLFRLLQMFHKKPFLLSRFAPQGTSLVLRAKNKNYLDIFFRVHAEFQLNEPPYFPFWFTPAQFNGRIIIAKNASHIEYFNLYLPNSKKLNIDMEWLNDMNENMEVDIGFVNRMEIVASMSSLKSTRDHQESDKVTRLRVSETFIKPINQERYENMLKMMKWDEEMSESDALIELEKSFYPFKQITYYPFLDAFKKAQSLNKLVHYILLWGALDDQSC</sequence>
<keyword evidence="2" id="KW-0472">Membrane</keyword>
<dbReference type="GO" id="GO:0005509">
    <property type="term" value="F:calcium ion binding"/>
    <property type="evidence" value="ECO:0007669"/>
    <property type="project" value="InterPro"/>
</dbReference>
<dbReference type="InterPro" id="IPR011992">
    <property type="entry name" value="EF-hand-dom_pair"/>
</dbReference>
<dbReference type="OrthoDB" id="10062435at2759"/>
<dbReference type="PROSITE" id="PS00018">
    <property type="entry name" value="EF_HAND_1"/>
    <property type="match status" value="1"/>
</dbReference>
<reference evidence="4" key="1">
    <citation type="submission" date="2021-02" db="EMBL/GenBank/DDBJ databases">
        <authorList>
            <person name="Nowell W R."/>
        </authorList>
    </citation>
    <scope>NUCLEOTIDE SEQUENCE</scope>
    <source>
        <strain evidence="4">Ploen Becks lab</strain>
    </source>
</reference>
<evidence type="ECO:0000313" key="5">
    <source>
        <dbReference type="Proteomes" id="UP000663879"/>
    </source>
</evidence>
<dbReference type="InterPro" id="IPR002048">
    <property type="entry name" value="EF_hand_dom"/>
</dbReference>
<feature type="transmembrane region" description="Helical" evidence="2">
    <location>
        <begin position="34"/>
        <end position="56"/>
    </location>
</feature>
<proteinExistence type="predicted"/>
<name>A0A814H0H9_9BILA</name>
<dbReference type="PANTHER" id="PTHR16213">
    <property type="entry name" value="SELENOPROTEIN N"/>
    <property type="match status" value="1"/>
</dbReference>
<accession>A0A814H0H9</accession>
<evidence type="ECO:0000313" key="4">
    <source>
        <dbReference type="EMBL" id="CAF1003983.1"/>
    </source>
</evidence>
<keyword evidence="2" id="KW-1133">Transmembrane helix</keyword>
<comment type="caution">
    <text evidence="4">The sequence shown here is derived from an EMBL/GenBank/DDBJ whole genome shotgun (WGS) entry which is preliminary data.</text>
</comment>
<keyword evidence="1" id="KW-0106">Calcium</keyword>